<dbReference type="PRINTS" id="PR00039">
    <property type="entry name" value="HTHLYSR"/>
</dbReference>
<protein>
    <submittedName>
        <fullName evidence="6">LysR family transcriptional regulator</fullName>
    </submittedName>
</protein>
<dbReference type="Pfam" id="PF03466">
    <property type="entry name" value="LysR_substrate"/>
    <property type="match status" value="1"/>
</dbReference>
<dbReference type="EMBL" id="JBHTCF010000010">
    <property type="protein sequence ID" value="MFC7307063.1"/>
    <property type="molecule type" value="Genomic_DNA"/>
</dbReference>
<proteinExistence type="inferred from homology"/>
<reference evidence="7" key="1">
    <citation type="journal article" date="2019" name="Int. J. Syst. Evol. Microbiol.">
        <title>The Global Catalogue of Microorganisms (GCM) 10K type strain sequencing project: providing services to taxonomists for standard genome sequencing and annotation.</title>
        <authorList>
            <consortium name="The Broad Institute Genomics Platform"/>
            <consortium name="The Broad Institute Genome Sequencing Center for Infectious Disease"/>
            <person name="Wu L."/>
            <person name="Ma J."/>
        </authorList>
    </citation>
    <scope>NUCLEOTIDE SEQUENCE [LARGE SCALE GENOMIC DNA]</scope>
    <source>
        <strain evidence="7">SYNS20</strain>
    </source>
</reference>
<name>A0ABW2JMF1_9ACTN</name>
<dbReference type="CDD" id="cd08414">
    <property type="entry name" value="PBP2_LTTR_aromatics_like"/>
    <property type="match status" value="1"/>
</dbReference>
<evidence type="ECO:0000259" key="5">
    <source>
        <dbReference type="PROSITE" id="PS50931"/>
    </source>
</evidence>
<dbReference type="Proteomes" id="UP001596523">
    <property type="component" value="Unassembled WGS sequence"/>
</dbReference>
<gene>
    <name evidence="6" type="ORF">ACFQVC_22895</name>
</gene>
<dbReference type="InterPro" id="IPR005119">
    <property type="entry name" value="LysR_subst-bd"/>
</dbReference>
<organism evidence="6 7">
    <name type="scientific">Streptomyces monticola</name>
    <dbReference type="NCBI Taxonomy" id="2666263"/>
    <lineage>
        <taxon>Bacteria</taxon>
        <taxon>Bacillati</taxon>
        <taxon>Actinomycetota</taxon>
        <taxon>Actinomycetes</taxon>
        <taxon>Kitasatosporales</taxon>
        <taxon>Streptomycetaceae</taxon>
        <taxon>Streptomyces</taxon>
    </lineage>
</organism>
<keyword evidence="2" id="KW-0805">Transcription regulation</keyword>
<keyword evidence="3" id="KW-0238">DNA-binding</keyword>
<evidence type="ECO:0000313" key="6">
    <source>
        <dbReference type="EMBL" id="MFC7307063.1"/>
    </source>
</evidence>
<comment type="similarity">
    <text evidence="1">Belongs to the LysR transcriptional regulatory family.</text>
</comment>
<dbReference type="InterPro" id="IPR036390">
    <property type="entry name" value="WH_DNA-bd_sf"/>
</dbReference>
<keyword evidence="7" id="KW-1185">Reference proteome</keyword>
<dbReference type="Gene3D" id="3.40.190.10">
    <property type="entry name" value="Periplasmic binding protein-like II"/>
    <property type="match status" value="2"/>
</dbReference>
<sequence>MGQLEIREVEAFLAVADELHFGRAGERLYVSQSRVSQLLRALERSVGARLVERTSRRVRLTPLGESLLADLRPAYDALQAAVDDARATARGIGGVLRIGFQGTISDQVMDAIRLFHDKCPDCTTEIVEIPFSDPFGPLRRHEVDIAAVLLPVEEDDLVLGQVFSKQPQTLAVAAGHPFARRDTLAAEDLAGYPLISVQGSAPEYWRLAQAPHSTPGGLAVPPGPTVRTLQEGLALVAADRGAMLMCRPSAEYYRHRGVAFIPVAGLEDSFLGLVWHRDRETARTRAFSQALAGCGEGLGAGL</sequence>
<evidence type="ECO:0000256" key="3">
    <source>
        <dbReference type="ARBA" id="ARBA00023125"/>
    </source>
</evidence>
<dbReference type="PANTHER" id="PTHR30346">
    <property type="entry name" value="TRANSCRIPTIONAL DUAL REGULATOR HCAR-RELATED"/>
    <property type="match status" value="1"/>
</dbReference>
<dbReference type="RefSeq" id="WP_381833330.1">
    <property type="nucleotide sequence ID" value="NZ_JBHTCF010000010.1"/>
</dbReference>
<dbReference type="Pfam" id="PF00126">
    <property type="entry name" value="HTH_1"/>
    <property type="match status" value="1"/>
</dbReference>
<dbReference type="PROSITE" id="PS50931">
    <property type="entry name" value="HTH_LYSR"/>
    <property type="match status" value="1"/>
</dbReference>
<evidence type="ECO:0000313" key="7">
    <source>
        <dbReference type="Proteomes" id="UP001596523"/>
    </source>
</evidence>
<evidence type="ECO:0000256" key="4">
    <source>
        <dbReference type="ARBA" id="ARBA00023163"/>
    </source>
</evidence>
<comment type="caution">
    <text evidence="6">The sequence shown here is derived from an EMBL/GenBank/DDBJ whole genome shotgun (WGS) entry which is preliminary data.</text>
</comment>
<dbReference type="Gene3D" id="1.10.10.10">
    <property type="entry name" value="Winged helix-like DNA-binding domain superfamily/Winged helix DNA-binding domain"/>
    <property type="match status" value="1"/>
</dbReference>
<keyword evidence="4" id="KW-0804">Transcription</keyword>
<dbReference type="SUPFAM" id="SSF46785">
    <property type="entry name" value="Winged helix' DNA-binding domain"/>
    <property type="match status" value="1"/>
</dbReference>
<dbReference type="InterPro" id="IPR036388">
    <property type="entry name" value="WH-like_DNA-bd_sf"/>
</dbReference>
<evidence type="ECO:0000256" key="2">
    <source>
        <dbReference type="ARBA" id="ARBA00023015"/>
    </source>
</evidence>
<accession>A0ABW2JMF1</accession>
<feature type="domain" description="HTH lysR-type" evidence="5">
    <location>
        <begin position="4"/>
        <end position="61"/>
    </location>
</feature>
<evidence type="ECO:0000256" key="1">
    <source>
        <dbReference type="ARBA" id="ARBA00009437"/>
    </source>
</evidence>
<dbReference type="PANTHER" id="PTHR30346:SF0">
    <property type="entry name" value="HCA OPERON TRANSCRIPTIONAL ACTIVATOR HCAR"/>
    <property type="match status" value="1"/>
</dbReference>
<dbReference type="InterPro" id="IPR000847">
    <property type="entry name" value="LysR_HTH_N"/>
</dbReference>
<dbReference type="SUPFAM" id="SSF53850">
    <property type="entry name" value="Periplasmic binding protein-like II"/>
    <property type="match status" value="1"/>
</dbReference>